<evidence type="ECO:0000256" key="4">
    <source>
        <dbReference type="ARBA" id="ARBA00022679"/>
    </source>
</evidence>
<dbReference type="AlphaFoldDB" id="A0A542XT24"/>
<feature type="region of interest" description="Disordered" evidence="9">
    <location>
        <begin position="90"/>
        <end position="117"/>
    </location>
</feature>
<evidence type="ECO:0000256" key="1">
    <source>
        <dbReference type="ARBA" id="ARBA00001933"/>
    </source>
</evidence>
<evidence type="ECO:0000259" key="10">
    <source>
        <dbReference type="Pfam" id="PF00266"/>
    </source>
</evidence>
<evidence type="ECO:0000256" key="9">
    <source>
        <dbReference type="SAM" id="MobiDB-lite"/>
    </source>
</evidence>
<evidence type="ECO:0000313" key="13">
    <source>
        <dbReference type="Proteomes" id="UP000315983"/>
    </source>
</evidence>
<evidence type="ECO:0000313" key="12">
    <source>
        <dbReference type="EMBL" id="TQL38997.1"/>
    </source>
</evidence>
<name>A0A542XT24_SALAC</name>
<proteinExistence type="inferred from homology"/>
<feature type="region of interest" description="Disordered" evidence="9">
    <location>
        <begin position="20"/>
        <end position="78"/>
    </location>
</feature>
<feature type="compositionally biased region" description="Polar residues" evidence="9">
    <location>
        <begin position="91"/>
        <end position="101"/>
    </location>
</feature>
<dbReference type="InterPro" id="IPR000192">
    <property type="entry name" value="Aminotrans_V_dom"/>
</dbReference>
<dbReference type="PANTHER" id="PTHR43586:SF8">
    <property type="entry name" value="CYSTEINE DESULFURASE 1, CHLOROPLASTIC"/>
    <property type="match status" value="1"/>
</dbReference>
<dbReference type="InterPro" id="IPR020578">
    <property type="entry name" value="Aminotrans_V_PyrdxlP_BS"/>
</dbReference>
<dbReference type="GO" id="GO:0031071">
    <property type="term" value="F:cysteine desulfurase activity"/>
    <property type="evidence" value="ECO:0007669"/>
    <property type="project" value="UniProtKB-UniRule"/>
</dbReference>
<gene>
    <name evidence="11" type="primary">csd_2</name>
    <name evidence="12" type="ORF">FB564_4217</name>
    <name evidence="11" type="ORF">Sar04_35470</name>
</gene>
<dbReference type="InterPro" id="IPR015421">
    <property type="entry name" value="PyrdxlP-dep_Trfase_major"/>
</dbReference>
<dbReference type="NCBIfam" id="TIGR01979">
    <property type="entry name" value="sufS"/>
    <property type="match status" value="1"/>
</dbReference>
<dbReference type="PROSITE" id="PS00595">
    <property type="entry name" value="AA_TRANSFER_CLASS_5"/>
    <property type="match status" value="1"/>
</dbReference>
<evidence type="ECO:0000256" key="6">
    <source>
        <dbReference type="ARBA" id="ARBA00050776"/>
    </source>
</evidence>
<reference evidence="12 13" key="1">
    <citation type="submission" date="2019-06" db="EMBL/GenBank/DDBJ databases">
        <title>Sequencing the genomes of 1000 actinobacteria strains.</title>
        <authorList>
            <person name="Klenk H.-P."/>
        </authorList>
    </citation>
    <scope>NUCLEOTIDE SEQUENCE [LARGE SCALE GENOMIC DNA]</scope>
    <source>
        <strain evidence="12 13">DSM 44819</strain>
    </source>
</reference>
<evidence type="ECO:0000256" key="3">
    <source>
        <dbReference type="ARBA" id="ARBA00012239"/>
    </source>
</evidence>
<comment type="similarity">
    <text evidence="2 8">Belongs to the class-V pyridoxal-phosphate-dependent aminotransferase family. Csd subfamily.</text>
</comment>
<keyword evidence="5 8" id="KW-0663">Pyridoxal phosphate</keyword>
<keyword evidence="14" id="KW-1185">Reference proteome</keyword>
<protein>
    <recommendedName>
        <fullName evidence="3 8">Cysteine desulfurase</fullName>
        <ecNumber evidence="3 8">2.8.1.7</ecNumber>
    </recommendedName>
</protein>
<organism evidence="12 13">
    <name type="scientific">Salinispora arenicola</name>
    <dbReference type="NCBI Taxonomy" id="168697"/>
    <lineage>
        <taxon>Bacteria</taxon>
        <taxon>Bacillati</taxon>
        <taxon>Actinomycetota</taxon>
        <taxon>Actinomycetes</taxon>
        <taxon>Micromonosporales</taxon>
        <taxon>Micromonosporaceae</taxon>
        <taxon>Salinispora</taxon>
    </lineage>
</organism>
<evidence type="ECO:0000256" key="5">
    <source>
        <dbReference type="ARBA" id="ARBA00022898"/>
    </source>
</evidence>
<feature type="domain" description="Aminotransferase class V" evidence="10">
    <location>
        <begin position="135"/>
        <end position="513"/>
    </location>
</feature>
<evidence type="ECO:0000256" key="2">
    <source>
        <dbReference type="ARBA" id="ARBA00010447"/>
    </source>
</evidence>
<reference evidence="11 14" key="2">
    <citation type="submission" date="2021-03" db="EMBL/GenBank/DDBJ databases">
        <title>Whole genome shotgun sequence of Salinispora arenicola NBRC 105043.</title>
        <authorList>
            <person name="Komaki H."/>
            <person name="Tamura T."/>
        </authorList>
    </citation>
    <scope>NUCLEOTIDE SEQUENCE [LARGE SCALE GENOMIC DNA]</scope>
    <source>
        <strain evidence="11 14">NBRC 105043</strain>
    </source>
</reference>
<feature type="compositionally biased region" description="Basic and acidic residues" evidence="9">
    <location>
        <begin position="62"/>
        <end position="73"/>
    </location>
</feature>
<comment type="cofactor">
    <cofactor evidence="1 7">
        <name>pyridoxal 5'-phosphate</name>
        <dbReference type="ChEBI" id="CHEBI:597326"/>
    </cofactor>
</comment>
<comment type="caution">
    <text evidence="12">The sequence shown here is derived from an EMBL/GenBank/DDBJ whole genome shotgun (WGS) entry which is preliminary data.</text>
</comment>
<dbReference type="InterPro" id="IPR010970">
    <property type="entry name" value="Cys_dSase_SufS"/>
</dbReference>
<comment type="catalytic activity">
    <reaction evidence="6 8">
        <text>(sulfur carrier)-H + L-cysteine = (sulfur carrier)-SH + L-alanine</text>
        <dbReference type="Rhea" id="RHEA:43892"/>
        <dbReference type="Rhea" id="RHEA-COMP:14737"/>
        <dbReference type="Rhea" id="RHEA-COMP:14739"/>
        <dbReference type="ChEBI" id="CHEBI:29917"/>
        <dbReference type="ChEBI" id="CHEBI:35235"/>
        <dbReference type="ChEBI" id="CHEBI:57972"/>
        <dbReference type="ChEBI" id="CHEBI:64428"/>
        <dbReference type="EC" id="2.8.1.7"/>
    </reaction>
</comment>
<dbReference type="InterPro" id="IPR015424">
    <property type="entry name" value="PyrdxlP-dep_Trfase"/>
</dbReference>
<dbReference type="GO" id="GO:0030170">
    <property type="term" value="F:pyridoxal phosphate binding"/>
    <property type="evidence" value="ECO:0007669"/>
    <property type="project" value="UniProtKB-UniRule"/>
</dbReference>
<evidence type="ECO:0000313" key="11">
    <source>
        <dbReference type="EMBL" id="GIM86811.1"/>
    </source>
</evidence>
<evidence type="ECO:0000256" key="8">
    <source>
        <dbReference type="RuleBase" id="RU004506"/>
    </source>
</evidence>
<sequence length="525" mass="55988">MTGGTDNHLIRIDLTNKGVAGKPVGPGQRYPVGSAGLPTSCTSTTRRARPEKAWTTYRTRKGAGEEQRRESRVTDPTQRTAAPNLILRGTVNRTAPTQEGGSLTRPDPAPPGSEIGRLRADFPIFGRRVHGHPLVYLDSASTSQIPLPVLDRMRRHEQWHNGNVGRAVHTLGSEATEAYEEARAKVAAFIGARSPDEIVFTRNTTEAINLVAHAFGGPSGGDQRFRLGPGDEIVVSEMEHHSNLVPWQLLCQRTGATLRWIGLTDDGRLDLSGLDELINECTRLVSYVHVSNILGTVNPTRPIVDRARAVGAITMLDASQSVPHMPVDVAALDVDFVAFTGHKMCGPTGIGALWGRADLLEVMPPFLAGGGMVGTVSMEGTAFVPPPARFEAGTPAITPAVGLGAAVDYLSAVGMAAVHRHEQQLTTYALAALAEVPGLRVFGPTDPAHRGGTISFAVQGVDPTVVGRQLDAVGVQVRVGRHCAGPVCVRYGVPAMARASFYLYTTTDDVDALVTALADIRRRFG</sequence>
<dbReference type="Proteomes" id="UP000677457">
    <property type="component" value="Unassembled WGS sequence"/>
</dbReference>
<dbReference type="GO" id="GO:0006534">
    <property type="term" value="P:cysteine metabolic process"/>
    <property type="evidence" value="ECO:0007669"/>
    <property type="project" value="UniProtKB-UniRule"/>
</dbReference>
<evidence type="ECO:0000313" key="14">
    <source>
        <dbReference type="Proteomes" id="UP000677457"/>
    </source>
</evidence>
<dbReference type="PANTHER" id="PTHR43586">
    <property type="entry name" value="CYSTEINE DESULFURASE"/>
    <property type="match status" value="1"/>
</dbReference>
<keyword evidence="4 8" id="KW-0808">Transferase</keyword>
<dbReference type="EC" id="2.8.1.7" evidence="3 8"/>
<dbReference type="EMBL" id="VFOL01000001">
    <property type="protein sequence ID" value="TQL38997.1"/>
    <property type="molecule type" value="Genomic_DNA"/>
</dbReference>
<accession>A0A542XT24</accession>
<dbReference type="CDD" id="cd06453">
    <property type="entry name" value="SufS_like"/>
    <property type="match status" value="1"/>
</dbReference>
<dbReference type="InterPro" id="IPR015422">
    <property type="entry name" value="PyrdxlP-dep_Trfase_small"/>
</dbReference>
<dbReference type="EMBL" id="BOQM01000028">
    <property type="protein sequence ID" value="GIM86811.1"/>
    <property type="molecule type" value="Genomic_DNA"/>
</dbReference>
<dbReference type="Gene3D" id="3.40.640.10">
    <property type="entry name" value="Type I PLP-dependent aspartate aminotransferase-like (Major domain)"/>
    <property type="match status" value="1"/>
</dbReference>
<dbReference type="Gene3D" id="3.90.1150.10">
    <property type="entry name" value="Aspartate Aminotransferase, domain 1"/>
    <property type="match status" value="1"/>
</dbReference>
<dbReference type="SUPFAM" id="SSF53383">
    <property type="entry name" value="PLP-dependent transferases"/>
    <property type="match status" value="1"/>
</dbReference>
<dbReference type="Pfam" id="PF00266">
    <property type="entry name" value="Aminotran_5"/>
    <property type="match status" value="1"/>
</dbReference>
<evidence type="ECO:0000256" key="7">
    <source>
        <dbReference type="RuleBase" id="RU004504"/>
    </source>
</evidence>
<comment type="function">
    <text evidence="8">Catalyzes the removal of elemental sulfur and selenium atoms from L-cysteine, L-cystine, L-selenocysteine, and L-selenocystine to produce L-alanine.</text>
</comment>
<dbReference type="Proteomes" id="UP000315983">
    <property type="component" value="Unassembled WGS sequence"/>
</dbReference>